<accession>A0A6A7K8X8</accession>
<evidence type="ECO:0000313" key="3">
    <source>
        <dbReference type="Proteomes" id="UP000440004"/>
    </source>
</evidence>
<dbReference type="RefSeq" id="WP_152803768.1">
    <property type="nucleotide sequence ID" value="NZ_WHNX01000011.1"/>
</dbReference>
<keyword evidence="1" id="KW-0812">Transmembrane</keyword>
<keyword evidence="1" id="KW-0472">Membrane</keyword>
<keyword evidence="3" id="KW-1185">Reference proteome</keyword>
<evidence type="ECO:0000313" key="2">
    <source>
        <dbReference type="EMBL" id="MPW25874.1"/>
    </source>
</evidence>
<organism evidence="2 3">
    <name type="scientific">Alkalibaculum sporogenes</name>
    <dbReference type="NCBI Taxonomy" id="2655001"/>
    <lineage>
        <taxon>Bacteria</taxon>
        <taxon>Bacillati</taxon>
        <taxon>Bacillota</taxon>
        <taxon>Clostridia</taxon>
        <taxon>Eubacteriales</taxon>
        <taxon>Eubacteriaceae</taxon>
        <taxon>Alkalibaculum</taxon>
    </lineage>
</organism>
<dbReference type="EMBL" id="WHNX01000011">
    <property type="protein sequence ID" value="MPW25874.1"/>
    <property type="molecule type" value="Genomic_DNA"/>
</dbReference>
<dbReference type="Proteomes" id="UP000440004">
    <property type="component" value="Unassembled WGS sequence"/>
</dbReference>
<dbReference type="AlphaFoldDB" id="A0A6A7K8X8"/>
<protein>
    <submittedName>
        <fullName evidence="2">Uncharacterized protein</fullName>
    </submittedName>
</protein>
<feature type="transmembrane region" description="Helical" evidence="1">
    <location>
        <begin position="38"/>
        <end position="57"/>
    </location>
</feature>
<sequence>MSNSSKKLVAPIIITLLIIIYMIALFITWSYISQMFLRLLGSLILLVLMGVSIYVLIERIKEIRSGEEDDLSKY</sequence>
<gene>
    <name evidence="2" type="ORF">GC105_08735</name>
</gene>
<keyword evidence="1" id="KW-1133">Transmembrane helix</keyword>
<proteinExistence type="predicted"/>
<reference evidence="2 3" key="1">
    <citation type="submission" date="2019-10" db="EMBL/GenBank/DDBJ databases">
        <title>Alkalibaculum tamaniensis sp.nov., a new alkaliphilic acetogen, isolated on methoxylated aromatics from a mud volcano.</title>
        <authorList>
            <person name="Khomyakova M.A."/>
            <person name="Merkel A.Y."/>
            <person name="Bonch-Osmolovskaya E.A."/>
            <person name="Slobodkin A.I."/>
        </authorList>
    </citation>
    <scope>NUCLEOTIDE SEQUENCE [LARGE SCALE GENOMIC DNA]</scope>
    <source>
        <strain evidence="2 3">M08DMB</strain>
    </source>
</reference>
<evidence type="ECO:0000256" key="1">
    <source>
        <dbReference type="SAM" id="Phobius"/>
    </source>
</evidence>
<feature type="transmembrane region" description="Helical" evidence="1">
    <location>
        <begin position="12"/>
        <end position="32"/>
    </location>
</feature>
<name>A0A6A7K8X8_9FIRM</name>
<comment type="caution">
    <text evidence="2">The sequence shown here is derived from an EMBL/GenBank/DDBJ whole genome shotgun (WGS) entry which is preliminary data.</text>
</comment>